<gene>
    <name evidence="4" type="ORF">A2799_02090</name>
</gene>
<protein>
    <recommendedName>
        <fullName evidence="3">Response regulatory domain-containing protein</fullName>
    </recommendedName>
</protein>
<evidence type="ECO:0000256" key="1">
    <source>
        <dbReference type="ARBA" id="ARBA00022553"/>
    </source>
</evidence>
<evidence type="ECO:0000256" key="2">
    <source>
        <dbReference type="PROSITE-ProRule" id="PRU00169"/>
    </source>
</evidence>
<accession>A0A1F7GJG5</accession>
<feature type="domain" description="Response regulatory" evidence="3">
    <location>
        <begin position="3"/>
        <end position="119"/>
    </location>
</feature>
<proteinExistence type="predicted"/>
<dbReference type="SMART" id="SM00448">
    <property type="entry name" value="REC"/>
    <property type="match status" value="1"/>
</dbReference>
<dbReference type="InterPro" id="IPR050595">
    <property type="entry name" value="Bact_response_regulator"/>
</dbReference>
<evidence type="ECO:0000313" key="5">
    <source>
        <dbReference type="Proteomes" id="UP000176850"/>
    </source>
</evidence>
<dbReference type="InterPro" id="IPR001789">
    <property type="entry name" value="Sig_transdc_resp-reg_receiver"/>
</dbReference>
<dbReference type="AlphaFoldDB" id="A0A1F7GJG5"/>
<feature type="modified residue" description="4-aspartylphosphate" evidence="2">
    <location>
        <position position="52"/>
    </location>
</feature>
<dbReference type="PANTHER" id="PTHR44591:SF3">
    <property type="entry name" value="RESPONSE REGULATORY DOMAIN-CONTAINING PROTEIN"/>
    <property type="match status" value="1"/>
</dbReference>
<dbReference type="SUPFAM" id="SSF52172">
    <property type="entry name" value="CheY-like"/>
    <property type="match status" value="1"/>
</dbReference>
<dbReference type="Gene3D" id="3.40.50.2300">
    <property type="match status" value="1"/>
</dbReference>
<dbReference type="Pfam" id="PF00072">
    <property type="entry name" value="Response_reg"/>
    <property type="match status" value="1"/>
</dbReference>
<keyword evidence="1 2" id="KW-0597">Phosphoprotein</keyword>
<organism evidence="4 5">
    <name type="scientific">Candidatus Roizmanbacteria bacterium RIFCSPHIGHO2_01_FULL_39_24</name>
    <dbReference type="NCBI Taxonomy" id="1802032"/>
    <lineage>
        <taxon>Bacteria</taxon>
        <taxon>Candidatus Roizmaniibacteriota</taxon>
    </lineage>
</organism>
<evidence type="ECO:0000259" key="3">
    <source>
        <dbReference type="PROSITE" id="PS50110"/>
    </source>
</evidence>
<dbReference type="PROSITE" id="PS50110">
    <property type="entry name" value="RESPONSE_REGULATORY"/>
    <property type="match status" value="1"/>
</dbReference>
<evidence type="ECO:0000313" key="4">
    <source>
        <dbReference type="EMBL" id="OGK18826.1"/>
    </source>
</evidence>
<name>A0A1F7GJG5_9BACT</name>
<comment type="caution">
    <text evidence="4">The sequence shown here is derived from an EMBL/GenBank/DDBJ whole genome shotgun (WGS) entry which is preliminary data.</text>
</comment>
<dbReference type="EMBL" id="MFZH01000024">
    <property type="protein sequence ID" value="OGK18826.1"/>
    <property type="molecule type" value="Genomic_DNA"/>
</dbReference>
<dbReference type="GO" id="GO:0000160">
    <property type="term" value="P:phosphorelay signal transduction system"/>
    <property type="evidence" value="ECO:0007669"/>
    <property type="project" value="InterPro"/>
</dbReference>
<sequence>MSKILLIEDDLPLLRMYQVAFKDSGHEFMYAVDGQEGLSKIREEKPDLILLDLVLPKKDGFEVLKALKSDSLLKEIPVICLSVLHQDEDIKKCKDLGAVDYYVKTDILPEVVVSRVVARLAS</sequence>
<dbReference type="Proteomes" id="UP000176850">
    <property type="component" value="Unassembled WGS sequence"/>
</dbReference>
<reference evidence="4 5" key="1">
    <citation type="journal article" date="2016" name="Nat. Commun.">
        <title>Thousands of microbial genomes shed light on interconnected biogeochemical processes in an aquifer system.</title>
        <authorList>
            <person name="Anantharaman K."/>
            <person name="Brown C.T."/>
            <person name="Hug L.A."/>
            <person name="Sharon I."/>
            <person name="Castelle C.J."/>
            <person name="Probst A.J."/>
            <person name="Thomas B.C."/>
            <person name="Singh A."/>
            <person name="Wilkins M.J."/>
            <person name="Karaoz U."/>
            <person name="Brodie E.L."/>
            <person name="Williams K.H."/>
            <person name="Hubbard S.S."/>
            <person name="Banfield J.F."/>
        </authorList>
    </citation>
    <scope>NUCLEOTIDE SEQUENCE [LARGE SCALE GENOMIC DNA]</scope>
</reference>
<dbReference type="InterPro" id="IPR011006">
    <property type="entry name" value="CheY-like_superfamily"/>
</dbReference>
<dbReference type="PANTHER" id="PTHR44591">
    <property type="entry name" value="STRESS RESPONSE REGULATOR PROTEIN 1"/>
    <property type="match status" value="1"/>
</dbReference>